<comment type="subcellular location">
    <subcellularLocation>
        <location evidence="1">Cell inner membrane</location>
        <topology evidence="1">Single-pass membrane protein</topology>
    </subcellularLocation>
</comment>
<dbReference type="InterPro" id="IPR000983">
    <property type="entry name" value="Bac_GSPG_pilin"/>
</dbReference>
<evidence type="ECO:0000256" key="8">
    <source>
        <dbReference type="ARBA" id="ARBA00022989"/>
    </source>
</evidence>
<dbReference type="PANTHER" id="PTHR30093">
    <property type="entry name" value="GENERAL SECRETION PATHWAY PROTEIN G"/>
    <property type="match status" value="1"/>
</dbReference>
<keyword evidence="8" id="KW-1133">Transmembrane helix</keyword>
<dbReference type="NCBIfam" id="TIGR02532">
    <property type="entry name" value="IV_pilin_GFxxxE"/>
    <property type="match status" value="1"/>
</dbReference>
<dbReference type="PANTHER" id="PTHR30093:SF44">
    <property type="entry name" value="TYPE II SECRETION SYSTEM CORE PROTEIN G"/>
    <property type="match status" value="1"/>
</dbReference>
<dbReference type="RefSeq" id="WP_354696358.1">
    <property type="nucleotide sequence ID" value="NZ_JAZHOG010000011.1"/>
</dbReference>
<feature type="domain" description="Type II secretion system protein GspG C-terminal" evidence="11">
    <location>
        <begin position="50"/>
        <end position="151"/>
    </location>
</feature>
<evidence type="ECO:0000256" key="2">
    <source>
        <dbReference type="ARBA" id="ARBA00009984"/>
    </source>
</evidence>
<keyword evidence="13" id="KW-1185">Reference proteome</keyword>
<dbReference type="NCBIfam" id="TIGR01710">
    <property type="entry name" value="typeII_sec_gspG"/>
    <property type="match status" value="1"/>
</dbReference>
<evidence type="ECO:0000256" key="9">
    <source>
        <dbReference type="ARBA" id="ARBA00023136"/>
    </source>
</evidence>
<dbReference type="Pfam" id="PF08334">
    <property type="entry name" value="T2SSG"/>
    <property type="match status" value="1"/>
</dbReference>
<evidence type="ECO:0000256" key="3">
    <source>
        <dbReference type="ARBA" id="ARBA00020042"/>
    </source>
</evidence>
<dbReference type="InterPro" id="IPR012902">
    <property type="entry name" value="N_methyl_site"/>
</dbReference>
<evidence type="ECO:0000256" key="6">
    <source>
        <dbReference type="ARBA" id="ARBA00022519"/>
    </source>
</evidence>
<keyword evidence="9" id="KW-0472">Membrane</keyword>
<evidence type="ECO:0000313" key="12">
    <source>
        <dbReference type="EMBL" id="MEJ8569033.1"/>
    </source>
</evidence>
<dbReference type="Pfam" id="PF07963">
    <property type="entry name" value="N_methyl"/>
    <property type="match status" value="1"/>
</dbReference>
<dbReference type="Gene3D" id="3.30.700.10">
    <property type="entry name" value="Glycoprotein, Type 4 Pilin"/>
    <property type="match status" value="1"/>
</dbReference>
<dbReference type="InterPro" id="IPR010054">
    <property type="entry name" value="Type2_sec_GspG"/>
</dbReference>
<feature type="region of interest" description="Disordered" evidence="10">
    <location>
        <begin position="131"/>
        <end position="152"/>
    </location>
</feature>
<evidence type="ECO:0000256" key="5">
    <source>
        <dbReference type="ARBA" id="ARBA00022481"/>
    </source>
</evidence>
<reference evidence="12 13" key="1">
    <citation type="submission" date="2024-02" db="EMBL/GenBank/DDBJ databases">
        <title>A novel Wenzhouxiangellaceae bacterium, isolated from coastal sediments.</title>
        <authorList>
            <person name="Du Z.-J."/>
            <person name="Ye Y.-Q."/>
            <person name="Zhang X.-Y."/>
        </authorList>
    </citation>
    <scope>NUCLEOTIDE SEQUENCE [LARGE SCALE GENOMIC DNA]</scope>
    <source>
        <strain evidence="12 13">CH-27</strain>
    </source>
</reference>
<dbReference type="AlphaFoldDB" id="A0AAW9RFM0"/>
<dbReference type="Proteomes" id="UP001359886">
    <property type="component" value="Unassembled WGS sequence"/>
</dbReference>
<comment type="similarity">
    <text evidence="2">Belongs to the GSP G family.</text>
</comment>
<protein>
    <recommendedName>
        <fullName evidence="3">Type II secretion system core protein G</fullName>
    </recommendedName>
</protein>
<comment type="caution">
    <text evidence="12">The sequence shown here is derived from an EMBL/GenBank/DDBJ whole genome shotgun (WGS) entry which is preliminary data.</text>
</comment>
<evidence type="ECO:0000256" key="7">
    <source>
        <dbReference type="ARBA" id="ARBA00022692"/>
    </source>
</evidence>
<dbReference type="InterPro" id="IPR013545">
    <property type="entry name" value="T2SS_protein-GspG_C"/>
</dbReference>
<sequence>MLKKGMNLKQTMRPARHAIPGKRTRGFTLVELLLVLVILALIGGLVLPGIIGKAESAKIKAASSQVSRLSMAVESYYLDTGTTPENLEHLVDDPGEDGWNGPYVKESSLKDPWGREYEYRLPGEHGEFDIISYGADGQPGGEDNNADINSWE</sequence>
<accession>A0AAW9RFM0</accession>
<evidence type="ECO:0000256" key="10">
    <source>
        <dbReference type="SAM" id="MobiDB-lite"/>
    </source>
</evidence>
<evidence type="ECO:0000259" key="11">
    <source>
        <dbReference type="Pfam" id="PF08334"/>
    </source>
</evidence>
<dbReference type="SUPFAM" id="SSF54523">
    <property type="entry name" value="Pili subunits"/>
    <property type="match status" value="1"/>
</dbReference>
<evidence type="ECO:0000256" key="1">
    <source>
        <dbReference type="ARBA" id="ARBA00004377"/>
    </source>
</evidence>
<keyword evidence="7" id="KW-0812">Transmembrane</keyword>
<dbReference type="InterPro" id="IPR045584">
    <property type="entry name" value="Pilin-like"/>
</dbReference>
<keyword evidence="5" id="KW-0488">Methylation</keyword>
<dbReference type="PROSITE" id="PS00409">
    <property type="entry name" value="PROKAR_NTER_METHYL"/>
    <property type="match status" value="1"/>
</dbReference>
<proteinExistence type="inferred from homology"/>
<organism evidence="12 13">
    <name type="scientific">Elongatibacter sediminis</name>
    <dbReference type="NCBI Taxonomy" id="3119006"/>
    <lineage>
        <taxon>Bacteria</taxon>
        <taxon>Pseudomonadati</taxon>
        <taxon>Pseudomonadota</taxon>
        <taxon>Gammaproteobacteria</taxon>
        <taxon>Chromatiales</taxon>
        <taxon>Wenzhouxiangellaceae</taxon>
        <taxon>Elongatibacter</taxon>
    </lineage>
</organism>
<gene>
    <name evidence="12" type="primary">gspG</name>
    <name evidence="12" type="ORF">V3330_15485</name>
</gene>
<dbReference type="PRINTS" id="PR00813">
    <property type="entry name" value="BCTERIALGSPG"/>
</dbReference>
<dbReference type="GO" id="GO:0015628">
    <property type="term" value="P:protein secretion by the type II secretion system"/>
    <property type="evidence" value="ECO:0007669"/>
    <property type="project" value="InterPro"/>
</dbReference>
<dbReference type="GO" id="GO:0005886">
    <property type="term" value="C:plasma membrane"/>
    <property type="evidence" value="ECO:0007669"/>
    <property type="project" value="UniProtKB-SubCell"/>
</dbReference>
<evidence type="ECO:0000256" key="4">
    <source>
        <dbReference type="ARBA" id="ARBA00022475"/>
    </source>
</evidence>
<evidence type="ECO:0000313" key="13">
    <source>
        <dbReference type="Proteomes" id="UP001359886"/>
    </source>
</evidence>
<name>A0AAW9RFM0_9GAMM</name>
<dbReference type="GO" id="GO:0015627">
    <property type="term" value="C:type II protein secretion system complex"/>
    <property type="evidence" value="ECO:0007669"/>
    <property type="project" value="InterPro"/>
</dbReference>
<keyword evidence="4" id="KW-1003">Cell membrane</keyword>
<keyword evidence="6" id="KW-0997">Cell inner membrane</keyword>
<dbReference type="EMBL" id="JAZHOG010000011">
    <property type="protein sequence ID" value="MEJ8569033.1"/>
    <property type="molecule type" value="Genomic_DNA"/>
</dbReference>